<gene>
    <name evidence="1" type="ORF">NPRO_01380</name>
</gene>
<evidence type="ECO:0000313" key="1">
    <source>
        <dbReference type="EMBL" id="BBO22543.1"/>
    </source>
</evidence>
<evidence type="ECO:0000313" key="2">
    <source>
        <dbReference type="Proteomes" id="UP000662873"/>
    </source>
</evidence>
<organism evidence="1 2">
    <name type="scientific">Candidatus Nitrosymbiomonas proteolyticus</name>
    <dbReference type="NCBI Taxonomy" id="2608984"/>
    <lineage>
        <taxon>Bacteria</taxon>
        <taxon>Bacillati</taxon>
        <taxon>Armatimonadota</taxon>
        <taxon>Armatimonadota incertae sedis</taxon>
        <taxon>Candidatus Nitrosymbiomonas</taxon>
    </lineage>
</organism>
<dbReference type="AlphaFoldDB" id="A0A809R4M3"/>
<dbReference type="KEGG" id="npy:NPRO_01380"/>
<reference evidence="1" key="1">
    <citation type="journal article" name="DNA Res.">
        <title>The physiological potential of anammox bacteria as revealed by their core genome structure.</title>
        <authorList>
            <person name="Okubo T."/>
            <person name="Toyoda A."/>
            <person name="Fukuhara K."/>
            <person name="Uchiyama I."/>
            <person name="Harigaya Y."/>
            <person name="Kuroiwa M."/>
            <person name="Suzuki T."/>
            <person name="Murakami Y."/>
            <person name="Suwa Y."/>
            <person name="Takami H."/>
        </authorList>
    </citation>
    <scope>NUCLEOTIDE SEQUENCE</scope>
    <source>
        <strain evidence="1">317325-2</strain>
    </source>
</reference>
<name>A0A809R4M3_9BACT</name>
<accession>A0A809R4M3</accession>
<proteinExistence type="predicted"/>
<protein>
    <submittedName>
        <fullName evidence="1">Uncharacterized protein</fullName>
    </submittedName>
</protein>
<sequence length="227" mass="24556">MPTTLTTLIAPALAATLAAAPMEPETGPSLRRTAQPVSEMNTLYGPTGLFVIPTAYVADRNTLSFGTAFGEDLRGPSANWGVFDGIEVGGAFIDREGESNKGIVNAKINIIPENFKWFEVGVGVIDAADALEQTLYVVASADLVVPDRLKNQAIGLRGHVGAGTGMFQDQVFGGGELWLDEKFSLVGEWDTRNFNGGFRYVHDSSFRLQIGFQHTDFFLSAGYILRF</sequence>
<dbReference type="Proteomes" id="UP000662873">
    <property type="component" value="Chromosome"/>
</dbReference>
<dbReference type="EMBL" id="AP021858">
    <property type="protein sequence ID" value="BBO22543.1"/>
    <property type="molecule type" value="Genomic_DNA"/>
</dbReference>